<dbReference type="SUPFAM" id="SSF48403">
    <property type="entry name" value="Ankyrin repeat"/>
    <property type="match status" value="1"/>
</dbReference>
<comment type="caution">
    <text evidence="2">The sequence shown here is derived from an EMBL/GenBank/DDBJ whole genome shotgun (WGS) entry which is preliminary data.</text>
</comment>
<dbReference type="Pfam" id="PF00023">
    <property type="entry name" value="Ank"/>
    <property type="match status" value="1"/>
</dbReference>
<accession>A0A5F2AZ23</accession>
<proteinExistence type="predicted"/>
<dbReference type="OrthoDB" id="346006at2"/>
<dbReference type="InterPro" id="IPR036770">
    <property type="entry name" value="Ankyrin_rpt-contain_sf"/>
</dbReference>
<dbReference type="AlphaFoldDB" id="A0A5F2AZ23"/>
<evidence type="ECO:0000313" key="2">
    <source>
        <dbReference type="EMBL" id="TGL95176.1"/>
    </source>
</evidence>
<name>A0A5F2AZ23_9LEPT</name>
<reference evidence="2 3" key="1">
    <citation type="journal article" date="2019" name="PLoS Negl. Trop. Dis.">
        <title>Revisiting the worldwide diversity of Leptospira species in the environment.</title>
        <authorList>
            <person name="Vincent A.T."/>
            <person name="Schiettekatte O."/>
            <person name="Bourhy P."/>
            <person name="Veyrier F.J."/>
            <person name="Picardeau M."/>
        </authorList>
    </citation>
    <scope>NUCLEOTIDE SEQUENCE [LARGE SCALE GENOMIC DNA]</scope>
    <source>
        <strain evidence="2 3">201702444</strain>
    </source>
</reference>
<dbReference type="EMBL" id="RQGN01000093">
    <property type="protein sequence ID" value="TGL95176.1"/>
    <property type="molecule type" value="Genomic_DNA"/>
</dbReference>
<dbReference type="Gene3D" id="1.25.40.20">
    <property type="entry name" value="Ankyrin repeat-containing domain"/>
    <property type="match status" value="1"/>
</dbReference>
<gene>
    <name evidence="2" type="ORF">EHQ76_16975</name>
</gene>
<dbReference type="PANTHER" id="PTHR46224">
    <property type="entry name" value="ANKYRIN REPEAT FAMILY PROTEIN"/>
    <property type="match status" value="1"/>
</dbReference>
<dbReference type="InterPro" id="IPR051616">
    <property type="entry name" value="Cul2-RING_E3_ligase_SR"/>
</dbReference>
<sequence length="325" mass="37841">MESEPVQKFRILKSNNLFSTFRVQRRRILLLGISSLVAFLFHCSSNLNELIRKGKNEDAKTKIRETEEWRTYNECDSPLVLASRSGNLELVRFFLENKVDPNQRETGCARESILTIEEKYISKEEFFTASHTPISQVQNLETAKILVQAGANVNLGGYRQNDPKGIGPAYYEPPLLHAVLNRKYDLAKFLIEKGASTRILNSVTGENEFEIWFTSVGIRNKTDRKFYESLKSKGLKKLETASGLLRNATRPEIFPKERTYIHIPTGAEFKTTPHFSEREEWIQTDLIRHPSQEKQFHSSEWIWKDTKQNVYEWILERRIGLKKRN</sequence>
<dbReference type="SMART" id="SM00248">
    <property type="entry name" value="ANK"/>
    <property type="match status" value="3"/>
</dbReference>
<keyword evidence="1" id="KW-0040">ANK repeat</keyword>
<feature type="repeat" description="ANK" evidence="1">
    <location>
        <begin position="74"/>
        <end position="106"/>
    </location>
</feature>
<evidence type="ECO:0000256" key="1">
    <source>
        <dbReference type="PROSITE-ProRule" id="PRU00023"/>
    </source>
</evidence>
<dbReference type="PANTHER" id="PTHR46224:SF64">
    <property type="entry name" value="IQ MOTIF AND ANKYRIN REPEAT DOMAIN-CONTAINING PROTEIN 1"/>
    <property type="match status" value="1"/>
</dbReference>
<dbReference type="InterPro" id="IPR002110">
    <property type="entry name" value="Ankyrin_rpt"/>
</dbReference>
<dbReference type="PROSITE" id="PS50088">
    <property type="entry name" value="ANK_REPEAT"/>
    <property type="match status" value="1"/>
</dbReference>
<organism evidence="2 3">
    <name type="scientific">Leptospira barantonii</name>
    <dbReference type="NCBI Taxonomy" id="2023184"/>
    <lineage>
        <taxon>Bacteria</taxon>
        <taxon>Pseudomonadati</taxon>
        <taxon>Spirochaetota</taxon>
        <taxon>Spirochaetia</taxon>
        <taxon>Leptospirales</taxon>
        <taxon>Leptospiraceae</taxon>
        <taxon>Leptospira</taxon>
    </lineage>
</organism>
<dbReference type="Proteomes" id="UP000298429">
    <property type="component" value="Unassembled WGS sequence"/>
</dbReference>
<protein>
    <submittedName>
        <fullName evidence="2">Ankyrin repeat domain-containing protein</fullName>
    </submittedName>
</protein>
<evidence type="ECO:0000313" key="3">
    <source>
        <dbReference type="Proteomes" id="UP000298429"/>
    </source>
</evidence>